<dbReference type="RefSeq" id="WP_045932351.1">
    <property type="nucleotide sequence ID" value="NZ_JACHJH010000004.1"/>
</dbReference>
<reference evidence="2 3" key="1">
    <citation type="submission" date="2020-08" db="EMBL/GenBank/DDBJ databases">
        <title>Genomic Encyclopedia of Type Strains, Phase III (KMG-III): the genomes of soil and plant-associated and newly described type strains.</title>
        <authorList>
            <person name="Whitman W."/>
        </authorList>
    </citation>
    <scope>NUCLEOTIDE SEQUENCE [LARGE SCALE GENOMIC DNA]</scope>
    <source>
        <strain evidence="2 3">CECT 3266</strain>
    </source>
</reference>
<keyword evidence="3" id="KW-1185">Reference proteome</keyword>
<dbReference type="InterPro" id="IPR021527">
    <property type="entry name" value="DUF2795"/>
</dbReference>
<dbReference type="AlphaFoldDB" id="A0A7W7LPL5"/>
<dbReference type="EMBL" id="JACHJH010000004">
    <property type="protein sequence ID" value="MBB4893939.1"/>
    <property type="molecule type" value="Genomic_DNA"/>
</dbReference>
<protein>
    <recommendedName>
        <fullName evidence="4">DUF2795 domain-containing protein</fullName>
    </recommendedName>
</protein>
<evidence type="ECO:0000313" key="2">
    <source>
        <dbReference type="EMBL" id="MBB4893939.1"/>
    </source>
</evidence>
<comment type="caution">
    <text evidence="2">The sequence shown here is derived from an EMBL/GenBank/DDBJ whole genome shotgun (WGS) entry which is preliminary data.</text>
</comment>
<feature type="region of interest" description="Disordered" evidence="1">
    <location>
        <begin position="43"/>
        <end position="64"/>
    </location>
</feature>
<proteinExistence type="predicted"/>
<organism evidence="2 3">
    <name type="scientific">Streptomyces olivoverticillatus</name>
    <dbReference type="NCBI Taxonomy" id="66427"/>
    <lineage>
        <taxon>Bacteria</taxon>
        <taxon>Bacillati</taxon>
        <taxon>Actinomycetota</taxon>
        <taxon>Actinomycetes</taxon>
        <taxon>Kitasatosporales</taxon>
        <taxon>Streptomycetaceae</taxon>
        <taxon>Streptomyces</taxon>
    </lineage>
</organism>
<evidence type="ECO:0000256" key="1">
    <source>
        <dbReference type="SAM" id="MobiDB-lite"/>
    </source>
</evidence>
<evidence type="ECO:0000313" key="3">
    <source>
        <dbReference type="Proteomes" id="UP000556084"/>
    </source>
</evidence>
<sequence>MAQENPIDVQQVLKGAHYPARGKDLARLAEDNKASSDVVRRLQAHSKDTYNNPTEVQKDVFGTG</sequence>
<accession>A0A7W7LPL5</accession>
<gene>
    <name evidence="2" type="ORF">FHS39_002973</name>
</gene>
<dbReference type="Proteomes" id="UP000556084">
    <property type="component" value="Unassembled WGS sequence"/>
</dbReference>
<evidence type="ECO:0008006" key="4">
    <source>
        <dbReference type="Google" id="ProtNLM"/>
    </source>
</evidence>
<name>A0A7W7LPL5_9ACTN</name>
<dbReference type="Pfam" id="PF11387">
    <property type="entry name" value="DUF2795"/>
    <property type="match status" value="1"/>
</dbReference>